<protein>
    <recommendedName>
        <fullName evidence="4">Lipoprotein</fullName>
    </recommendedName>
</protein>
<accession>A6VND7</accession>
<sequence>MTKLLRLLFISLCCFPLFAQAFSISEEEINAYLAKKSDISDKVGFPGLFSLDYKLQDLATKIGQNDKDRVEISGIVDGILGIQQKQMAGKLAMTIDTIPYYDAEQGSVYLKDIRILKWSGEPDSYMQQLQGVMPFISQSVAALMSTIPIYTLDDTKPRDALIKKFAKGIRVEKGRLALDAGVL</sequence>
<dbReference type="Proteomes" id="UP000001114">
    <property type="component" value="Chromosome"/>
</dbReference>
<feature type="chain" id="PRO_5002704140" description="Lipoprotein" evidence="1">
    <location>
        <begin position="20"/>
        <end position="183"/>
    </location>
</feature>
<evidence type="ECO:0008006" key="4">
    <source>
        <dbReference type="Google" id="ProtNLM"/>
    </source>
</evidence>
<organism evidence="2 3">
    <name type="scientific">Actinobacillus succinogenes (strain ATCC 55618 / DSM 22257 / CCUG 43843 / 130Z)</name>
    <dbReference type="NCBI Taxonomy" id="339671"/>
    <lineage>
        <taxon>Bacteria</taxon>
        <taxon>Pseudomonadati</taxon>
        <taxon>Pseudomonadota</taxon>
        <taxon>Gammaproteobacteria</taxon>
        <taxon>Pasteurellales</taxon>
        <taxon>Pasteurellaceae</taxon>
        <taxon>Actinobacillus</taxon>
    </lineage>
</organism>
<dbReference type="RefSeq" id="WP_012072861.1">
    <property type="nucleotide sequence ID" value="NC_009655.1"/>
</dbReference>
<evidence type="ECO:0000313" key="3">
    <source>
        <dbReference type="Proteomes" id="UP000001114"/>
    </source>
</evidence>
<dbReference type="OrthoDB" id="5688063at2"/>
<keyword evidence="1" id="KW-0732">Signal</keyword>
<dbReference type="Gene3D" id="3.15.10.40">
    <property type="entry name" value="Uncharacterised protein PF07273, DUF1439"/>
    <property type="match status" value="1"/>
</dbReference>
<dbReference type="Pfam" id="PF07273">
    <property type="entry name" value="DUF1439"/>
    <property type="match status" value="1"/>
</dbReference>
<dbReference type="KEGG" id="asu:Asuc_1118"/>
<dbReference type="STRING" id="339671.Asuc_1118"/>
<dbReference type="EMBL" id="CP000746">
    <property type="protein sequence ID" value="ABR74484.1"/>
    <property type="molecule type" value="Genomic_DNA"/>
</dbReference>
<reference evidence="3" key="1">
    <citation type="journal article" date="2010" name="BMC Genomics">
        <title>A genomic perspective on the potential of Actinobacillus succinogenes for industrial succinate production.</title>
        <authorList>
            <person name="McKinlay J.B."/>
            <person name="Laivenieks M."/>
            <person name="Schindler B.D."/>
            <person name="McKinlay A.A."/>
            <person name="Siddaramappa S."/>
            <person name="Challacombe J.F."/>
            <person name="Lowry S.R."/>
            <person name="Clum A."/>
            <person name="Lapidus A.L."/>
            <person name="Burkhart K.B."/>
            <person name="Harkins V."/>
            <person name="Vieille C."/>
        </authorList>
    </citation>
    <scope>NUCLEOTIDE SEQUENCE [LARGE SCALE GENOMIC DNA]</scope>
    <source>
        <strain evidence="3">ATCC 55618 / DSM 22257 / CCUG 43843 / 130Z</strain>
    </source>
</reference>
<feature type="signal peptide" evidence="1">
    <location>
        <begin position="1"/>
        <end position="19"/>
    </location>
</feature>
<keyword evidence="3" id="KW-1185">Reference proteome</keyword>
<dbReference type="InterPro" id="IPR010835">
    <property type="entry name" value="DUF1439"/>
</dbReference>
<dbReference type="HOGENOM" id="CLU_105009_2_0_6"/>
<proteinExistence type="predicted"/>
<dbReference type="AlphaFoldDB" id="A6VND7"/>
<evidence type="ECO:0000313" key="2">
    <source>
        <dbReference type="EMBL" id="ABR74484.1"/>
    </source>
</evidence>
<evidence type="ECO:0000256" key="1">
    <source>
        <dbReference type="SAM" id="SignalP"/>
    </source>
</evidence>
<gene>
    <name evidence="2" type="ordered locus">Asuc_1118</name>
</gene>
<name>A6VND7_ACTSZ</name>
<dbReference type="eggNOG" id="ENOG502Z7KF">
    <property type="taxonomic scope" value="Bacteria"/>
</dbReference>